<keyword evidence="3" id="KW-1185">Reference proteome</keyword>
<gene>
    <name evidence="2" type="ORF">ACFFQA_10930</name>
</gene>
<organism evidence="2 3">
    <name type="scientific">Allokutzneria oryzae</name>
    <dbReference type="NCBI Taxonomy" id="1378989"/>
    <lineage>
        <taxon>Bacteria</taxon>
        <taxon>Bacillati</taxon>
        <taxon>Actinomycetota</taxon>
        <taxon>Actinomycetes</taxon>
        <taxon>Pseudonocardiales</taxon>
        <taxon>Pseudonocardiaceae</taxon>
        <taxon>Allokutzneria</taxon>
    </lineage>
</organism>
<reference evidence="2 3" key="1">
    <citation type="submission" date="2024-09" db="EMBL/GenBank/DDBJ databases">
        <authorList>
            <person name="Sun Q."/>
            <person name="Mori K."/>
        </authorList>
    </citation>
    <scope>NUCLEOTIDE SEQUENCE [LARGE SCALE GENOMIC DNA]</scope>
    <source>
        <strain evidence="2 3">TBRC 7907</strain>
    </source>
</reference>
<name>A0ABV5ZU83_9PSEU</name>
<accession>A0ABV5ZU83</accession>
<sequence length="153" mass="16291">MSAFVVLVGCGQQPPQQHQIATTTPAPSAPHDENNPGDGAPHHRENNSWKQPRELSDEAKKPIEAAAEQIRPALEKVRDAKDITPESVRRVLTGLGHRAEAVTVEASSNAGIVVYGVSVGNGCVNGDVRAERVLAQVTGPVAEWGCMPVRDPH</sequence>
<evidence type="ECO:0000256" key="1">
    <source>
        <dbReference type="SAM" id="MobiDB-lite"/>
    </source>
</evidence>
<evidence type="ECO:0000313" key="3">
    <source>
        <dbReference type="Proteomes" id="UP001589693"/>
    </source>
</evidence>
<proteinExistence type="predicted"/>
<dbReference type="RefSeq" id="WP_377851644.1">
    <property type="nucleotide sequence ID" value="NZ_JBHLZU010000009.1"/>
</dbReference>
<dbReference type="Proteomes" id="UP001589693">
    <property type="component" value="Unassembled WGS sequence"/>
</dbReference>
<feature type="region of interest" description="Disordered" evidence="1">
    <location>
        <begin position="1"/>
        <end position="62"/>
    </location>
</feature>
<protein>
    <recommendedName>
        <fullName evidence="4">BON domain-containing protein</fullName>
    </recommendedName>
</protein>
<evidence type="ECO:0000313" key="2">
    <source>
        <dbReference type="EMBL" id="MFB9904445.1"/>
    </source>
</evidence>
<feature type="compositionally biased region" description="Basic and acidic residues" evidence="1">
    <location>
        <begin position="30"/>
        <end position="62"/>
    </location>
</feature>
<comment type="caution">
    <text evidence="2">The sequence shown here is derived from an EMBL/GenBank/DDBJ whole genome shotgun (WGS) entry which is preliminary data.</text>
</comment>
<dbReference type="EMBL" id="JBHLZU010000009">
    <property type="protein sequence ID" value="MFB9904445.1"/>
    <property type="molecule type" value="Genomic_DNA"/>
</dbReference>
<evidence type="ECO:0008006" key="4">
    <source>
        <dbReference type="Google" id="ProtNLM"/>
    </source>
</evidence>
<feature type="compositionally biased region" description="Polar residues" evidence="1">
    <location>
        <begin position="13"/>
        <end position="26"/>
    </location>
</feature>